<evidence type="ECO:0000313" key="3">
    <source>
        <dbReference type="Proteomes" id="UP000235145"/>
    </source>
</evidence>
<reference evidence="2 3" key="1">
    <citation type="journal article" date="2017" name="Nat. Commun.">
        <title>Genome assembly with in vitro proximity ligation data and whole-genome triplication in lettuce.</title>
        <authorList>
            <person name="Reyes-Chin-Wo S."/>
            <person name="Wang Z."/>
            <person name="Yang X."/>
            <person name="Kozik A."/>
            <person name="Arikit S."/>
            <person name="Song C."/>
            <person name="Xia L."/>
            <person name="Froenicke L."/>
            <person name="Lavelle D.O."/>
            <person name="Truco M.J."/>
            <person name="Xia R."/>
            <person name="Zhu S."/>
            <person name="Xu C."/>
            <person name="Xu H."/>
            <person name="Xu X."/>
            <person name="Cox K."/>
            <person name="Korf I."/>
            <person name="Meyers B.C."/>
            <person name="Michelmore R.W."/>
        </authorList>
    </citation>
    <scope>NUCLEOTIDE SEQUENCE [LARGE SCALE GENOMIC DNA]</scope>
    <source>
        <strain evidence="3">cv. Salinas</strain>
        <tissue evidence="2">Seedlings</tissue>
    </source>
</reference>
<keyword evidence="3" id="KW-1185">Reference proteome</keyword>
<dbReference type="InterPro" id="IPR036322">
    <property type="entry name" value="WD40_repeat_dom_sf"/>
</dbReference>
<feature type="repeat" description="WD" evidence="1">
    <location>
        <begin position="122"/>
        <end position="152"/>
    </location>
</feature>
<accession>A0A9R1VKB5</accession>
<protein>
    <submittedName>
        <fullName evidence="2">Uncharacterized protein</fullName>
    </submittedName>
</protein>
<organism evidence="2 3">
    <name type="scientific">Lactuca sativa</name>
    <name type="common">Garden lettuce</name>
    <dbReference type="NCBI Taxonomy" id="4236"/>
    <lineage>
        <taxon>Eukaryota</taxon>
        <taxon>Viridiplantae</taxon>
        <taxon>Streptophyta</taxon>
        <taxon>Embryophyta</taxon>
        <taxon>Tracheophyta</taxon>
        <taxon>Spermatophyta</taxon>
        <taxon>Magnoliopsida</taxon>
        <taxon>eudicotyledons</taxon>
        <taxon>Gunneridae</taxon>
        <taxon>Pentapetalae</taxon>
        <taxon>asterids</taxon>
        <taxon>campanulids</taxon>
        <taxon>Asterales</taxon>
        <taxon>Asteraceae</taxon>
        <taxon>Cichorioideae</taxon>
        <taxon>Cichorieae</taxon>
        <taxon>Lactucinae</taxon>
        <taxon>Lactuca</taxon>
    </lineage>
</organism>
<dbReference type="InterPro" id="IPR015943">
    <property type="entry name" value="WD40/YVTN_repeat-like_dom_sf"/>
</dbReference>
<dbReference type="InterPro" id="IPR001680">
    <property type="entry name" value="WD40_rpt"/>
</dbReference>
<evidence type="ECO:0000313" key="2">
    <source>
        <dbReference type="EMBL" id="KAJ0207800.1"/>
    </source>
</evidence>
<dbReference type="EMBL" id="NBSK02000005">
    <property type="protein sequence ID" value="KAJ0207800.1"/>
    <property type="molecule type" value="Genomic_DNA"/>
</dbReference>
<proteinExistence type="predicted"/>
<dbReference type="AlphaFoldDB" id="A0A9R1VKB5"/>
<gene>
    <name evidence="2" type="ORF">LSAT_V11C500237080</name>
</gene>
<comment type="caution">
    <text evidence="2">The sequence shown here is derived from an EMBL/GenBank/DDBJ whole genome shotgun (WGS) entry which is preliminary data.</text>
</comment>
<keyword evidence="1" id="KW-0853">WD repeat</keyword>
<dbReference type="SUPFAM" id="SSF50978">
    <property type="entry name" value="WD40 repeat-like"/>
    <property type="match status" value="1"/>
</dbReference>
<dbReference type="PROSITE" id="PS50082">
    <property type="entry name" value="WD_REPEATS_2"/>
    <property type="match status" value="1"/>
</dbReference>
<dbReference type="Proteomes" id="UP000235145">
    <property type="component" value="Unassembled WGS sequence"/>
</dbReference>
<dbReference type="Gene3D" id="2.130.10.10">
    <property type="entry name" value="YVTN repeat-like/Quinoprotein amine dehydrogenase"/>
    <property type="match status" value="1"/>
</dbReference>
<dbReference type="Pfam" id="PF00400">
    <property type="entry name" value="WD40"/>
    <property type="match status" value="1"/>
</dbReference>
<evidence type="ECO:0000256" key="1">
    <source>
        <dbReference type="PROSITE-ProRule" id="PRU00221"/>
    </source>
</evidence>
<dbReference type="PROSITE" id="PS50294">
    <property type="entry name" value="WD_REPEATS_REGION"/>
    <property type="match status" value="1"/>
</dbReference>
<sequence length="152" mass="17889">MFVNDFVLQVPFQHFTDKIGGYLLKMNSTSMRSFYPHQIHPNTLLLFHFFKFCVCRSMSGVVSVVIGGVSRYLDMHTKDNKYWLYLINHVSKPKFPFLFHLQVYHNFIIKKAKQIVIFLHIYSGHKNWVLFVAWSPDGKHLVSGSKYGEIQM</sequence>
<name>A0A9R1VKB5_LACSA</name>